<name>A0A3B0WTB5_9ZZZZ</name>
<organism evidence="1">
    <name type="scientific">hydrothermal vent metagenome</name>
    <dbReference type="NCBI Taxonomy" id="652676"/>
    <lineage>
        <taxon>unclassified sequences</taxon>
        <taxon>metagenomes</taxon>
        <taxon>ecological metagenomes</taxon>
    </lineage>
</organism>
<reference evidence="1" key="1">
    <citation type="submission" date="2018-06" db="EMBL/GenBank/DDBJ databases">
        <authorList>
            <person name="Zhirakovskaya E."/>
        </authorList>
    </citation>
    <scope>NUCLEOTIDE SEQUENCE</scope>
</reference>
<accession>A0A3B0WTB5</accession>
<gene>
    <name evidence="1" type="ORF">MNBD_GAMMA11-830</name>
</gene>
<dbReference type="AlphaFoldDB" id="A0A3B0WTB5"/>
<evidence type="ECO:0000313" key="1">
    <source>
        <dbReference type="EMBL" id="VAW58651.1"/>
    </source>
</evidence>
<dbReference type="EMBL" id="UOFG01000044">
    <property type="protein sequence ID" value="VAW58651.1"/>
    <property type="molecule type" value="Genomic_DNA"/>
</dbReference>
<proteinExistence type="predicted"/>
<protein>
    <submittedName>
        <fullName evidence="1">Uncharacterized protein</fullName>
    </submittedName>
</protein>
<sequence>MSRMQEHMSVNYFFVVYKPFTLYSCWSHEVLKINPVKCFNTTRSISEAPTYDIIQRINNY</sequence>